<protein>
    <submittedName>
        <fullName evidence="1">Uncharacterized protein</fullName>
    </submittedName>
</protein>
<proteinExistence type="predicted"/>
<dbReference type="KEGG" id="fng:JM64_00610"/>
<reference evidence="2" key="2">
    <citation type="journal article" date="2020" name="mSystems">
        <title>Genome- and Community-Level Interaction Insights into Carbon Utilization and Element Cycling Functions of Hydrothermarchaeota in Hydrothermal Sediment.</title>
        <authorList>
            <person name="Zhou Z."/>
            <person name="Liu Y."/>
            <person name="Xu W."/>
            <person name="Pan J."/>
            <person name="Luo Z.H."/>
            <person name="Li M."/>
        </authorList>
    </citation>
    <scope>NUCLEOTIDE SEQUENCE [LARGE SCALE GENOMIC DNA]</scope>
    <source>
        <strain evidence="2">SpSt-604</strain>
    </source>
</reference>
<dbReference type="OrthoDB" id="36913at2"/>
<gene>
    <name evidence="2" type="ORF">ENT72_03350</name>
    <name evidence="1" type="ORF">JM64_00610</name>
</gene>
<dbReference type="PATRIC" id="fig|93466.3.peg.121"/>
<organism evidence="1 3">
    <name type="scientific">Fervidobacterium pennivorans</name>
    <dbReference type="NCBI Taxonomy" id="93466"/>
    <lineage>
        <taxon>Bacteria</taxon>
        <taxon>Thermotogati</taxon>
        <taxon>Thermotogota</taxon>
        <taxon>Thermotogae</taxon>
        <taxon>Thermotogales</taxon>
        <taxon>Fervidobacteriaceae</taxon>
        <taxon>Fervidobacterium</taxon>
    </lineage>
</organism>
<sequence length="346" mass="38915">MRVTVKNLAVKAKQSAYKASKNHLFIFTLLVLLIFSNTLFSVVIEKVYVGIKYSFRNYRTNGDVIFIDPFSKKMALYELSSKQILDFYSYIGNFVIAAYDLKDSYIIVDRTGPSLSKMALSGELISTVKFDRRIQASIFDSEKIYILLEGGAAYVFDKNLKQLSASNFTGSPAYMFLWNGKLLGTYLWNDNYDVEFLGEKPVKVGLTTPSILVNDLLVDTRGGKVYNLATGKITKLASYISSAYYDKDSGYYYISSMSNSTVYIVKDDSVVDSFQVPFTPTQISKIGNFIVTLSAPYNKVMVTTNGKDITVLDTGDYPLEIFKIGNSNTSFAVYCSDSGEVYYYYF</sequence>
<evidence type="ECO:0000313" key="1">
    <source>
        <dbReference type="EMBL" id="ANE40690.1"/>
    </source>
</evidence>
<evidence type="ECO:0000313" key="2">
    <source>
        <dbReference type="EMBL" id="HGU41945.1"/>
    </source>
</evidence>
<dbReference type="EMBL" id="DSZT01000104">
    <property type="protein sequence ID" value="HGU41945.1"/>
    <property type="molecule type" value="Genomic_DNA"/>
</dbReference>
<evidence type="ECO:0000313" key="3">
    <source>
        <dbReference type="Proteomes" id="UP000077096"/>
    </source>
</evidence>
<dbReference type="SUPFAM" id="SSF75011">
    <property type="entry name" value="3-carboxy-cis,cis-mucoante lactonizing enzyme"/>
    <property type="match status" value="1"/>
</dbReference>
<accession>A0A172T119</accession>
<name>A0A172T119_FERPE</name>
<reference evidence="1 3" key="1">
    <citation type="submission" date="2014-08" db="EMBL/GenBank/DDBJ databases">
        <title>Fervidobacterium pennivorans DYC genome.</title>
        <authorList>
            <person name="Wushke S."/>
        </authorList>
    </citation>
    <scope>NUCLEOTIDE SEQUENCE [LARGE SCALE GENOMIC DNA]</scope>
    <source>
        <strain evidence="1 3">DYC</strain>
    </source>
</reference>
<dbReference type="AlphaFoldDB" id="A0A172T119"/>
<dbReference type="Proteomes" id="UP000077096">
    <property type="component" value="Chromosome"/>
</dbReference>
<dbReference type="EMBL" id="CP011393">
    <property type="protein sequence ID" value="ANE40690.1"/>
    <property type="molecule type" value="Genomic_DNA"/>
</dbReference>